<gene>
    <name evidence="1" type="ORF">E2C01_014060</name>
</gene>
<protein>
    <submittedName>
        <fullName evidence="1">Uncharacterized protein</fullName>
    </submittedName>
</protein>
<proteinExistence type="predicted"/>
<dbReference type="AlphaFoldDB" id="A0A5B7DIR8"/>
<dbReference type="EMBL" id="VSRR010000940">
    <property type="protein sequence ID" value="MPC21087.1"/>
    <property type="molecule type" value="Genomic_DNA"/>
</dbReference>
<dbReference type="Proteomes" id="UP000324222">
    <property type="component" value="Unassembled WGS sequence"/>
</dbReference>
<name>A0A5B7DIR8_PORTR</name>
<reference evidence="1 2" key="1">
    <citation type="submission" date="2019-05" db="EMBL/GenBank/DDBJ databases">
        <title>Another draft genome of Portunus trituberculatus and its Hox gene families provides insights of decapod evolution.</title>
        <authorList>
            <person name="Jeong J.-H."/>
            <person name="Song I."/>
            <person name="Kim S."/>
            <person name="Choi T."/>
            <person name="Kim D."/>
            <person name="Ryu S."/>
            <person name="Kim W."/>
        </authorList>
    </citation>
    <scope>NUCLEOTIDE SEQUENCE [LARGE SCALE GENOMIC DNA]</scope>
    <source>
        <tissue evidence="1">Muscle</tissue>
    </source>
</reference>
<accession>A0A5B7DIR8</accession>
<keyword evidence="2" id="KW-1185">Reference proteome</keyword>
<organism evidence="1 2">
    <name type="scientific">Portunus trituberculatus</name>
    <name type="common">Swimming crab</name>
    <name type="synonym">Neptunus trituberculatus</name>
    <dbReference type="NCBI Taxonomy" id="210409"/>
    <lineage>
        <taxon>Eukaryota</taxon>
        <taxon>Metazoa</taxon>
        <taxon>Ecdysozoa</taxon>
        <taxon>Arthropoda</taxon>
        <taxon>Crustacea</taxon>
        <taxon>Multicrustacea</taxon>
        <taxon>Malacostraca</taxon>
        <taxon>Eumalacostraca</taxon>
        <taxon>Eucarida</taxon>
        <taxon>Decapoda</taxon>
        <taxon>Pleocyemata</taxon>
        <taxon>Brachyura</taxon>
        <taxon>Eubrachyura</taxon>
        <taxon>Portunoidea</taxon>
        <taxon>Portunidae</taxon>
        <taxon>Portuninae</taxon>
        <taxon>Portunus</taxon>
    </lineage>
</organism>
<evidence type="ECO:0000313" key="1">
    <source>
        <dbReference type="EMBL" id="MPC21087.1"/>
    </source>
</evidence>
<sequence>MVLSFSFPDKRPFKLSRLHELPPDAPRHTNPRHISLLHALRCKGVCCLSRTKQHNLHNHHHHHRHCRCLLPACQTDKAPTTHHQLPSTKPCP</sequence>
<comment type="caution">
    <text evidence="1">The sequence shown here is derived from an EMBL/GenBank/DDBJ whole genome shotgun (WGS) entry which is preliminary data.</text>
</comment>
<evidence type="ECO:0000313" key="2">
    <source>
        <dbReference type="Proteomes" id="UP000324222"/>
    </source>
</evidence>